<dbReference type="GO" id="GO:0008170">
    <property type="term" value="F:N-methyltransferase activity"/>
    <property type="evidence" value="ECO:0007669"/>
    <property type="project" value="InterPro"/>
</dbReference>
<evidence type="ECO:0000256" key="2">
    <source>
        <dbReference type="ARBA" id="ARBA00011900"/>
    </source>
</evidence>
<evidence type="ECO:0000313" key="9">
    <source>
        <dbReference type="Proteomes" id="UP000189462"/>
    </source>
</evidence>
<dbReference type="InterPro" id="IPR050953">
    <property type="entry name" value="N4_N6_ade-DNA_methylase"/>
</dbReference>
<dbReference type="AlphaFoldDB" id="A0A1V3NUK9"/>
<protein>
    <recommendedName>
        <fullName evidence="2">site-specific DNA-methyltransferase (adenine-specific)</fullName>
        <ecNumber evidence="2">2.1.1.72</ecNumber>
    </recommendedName>
</protein>
<gene>
    <name evidence="8" type="ORF">B1C78_00225</name>
</gene>
<dbReference type="Gene3D" id="3.40.50.150">
    <property type="entry name" value="Vaccinia Virus protein VP39"/>
    <property type="match status" value="1"/>
</dbReference>
<evidence type="ECO:0000256" key="3">
    <source>
        <dbReference type="ARBA" id="ARBA00022603"/>
    </source>
</evidence>
<organism evidence="8 9">
    <name type="scientific">Thioalkalivibrio denitrificans</name>
    <dbReference type="NCBI Taxonomy" id="108003"/>
    <lineage>
        <taxon>Bacteria</taxon>
        <taxon>Pseudomonadati</taxon>
        <taxon>Pseudomonadota</taxon>
        <taxon>Gammaproteobacteria</taxon>
        <taxon>Chromatiales</taxon>
        <taxon>Ectothiorhodospiraceae</taxon>
        <taxon>Thioalkalivibrio</taxon>
    </lineage>
</organism>
<dbReference type="Proteomes" id="UP000189462">
    <property type="component" value="Unassembled WGS sequence"/>
</dbReference>
<dbReference type="PANTHER" id="PTHR33841">
    <property type="entry name" value="DNA METHYLTRANSFERASE YEEA-RELATED"/>
    <property type="match status" value="1"/>
</dbReference>
<evidence type="ECO:0000256" key="5">
    <source>
        <dbReference type="ARBA" id="ARBA00022747"/>
    </source>
</evidence>
<keyword evidence="4" id="KW-0808">Transferase</keyword>
<dbReference type="GO" id="GO:0009307">
    <property type="term" value="P:DNA restriction-modification system"/>
    <property type="evidence" value="ECO:0007669"/>
    <property type="project" value="UniProtKB-KW"/>
</dbReference>
<keyword evidence="9" id="KW-1185">Reference proteome</keyword>
<evidence type="ECO:0000256" key="6">
    <source>
        <dbReference type="ARBA" id="ARBA00047942"/>
    </source>
</evidence>
<dbReference type="EMBL" id="MVBK01000001">
    <property type="protein sequence ID" value="OOG28807.1"/>
    <property type="molecule type" value="Genomic_DNA"/>
</dbReference>
<comment type="catalytic activity">
    <reaction evidence="6">
        <text>a 2'-deoxyadenosine in DNA + S-adenosyl-L-methionine = an N(6)-methyl-2'-deoxyadenosine in DNA + S-adenosyl-L-homocysteine + H(+)</text>
        <dbReference type="Rhea" id="RHEA:15197"/>
        <dbReference type="Rhea" id="RHEA-COMP:12418"/>
        <dbReference type="Rhea" id="RHEA-COMP:12419"/>
        <dbReference type="ChEBI" id="CHEBI:15378"/>
        <dbReference type="ChEBI" id="CHEBI:57856"/>
        <dbReference type="ChEBI" id="CHEBI:59789"/>
        <dbReference type="ChEBI" id="CHEBI:90615"/>
        <dbReference type="ChEBI" id="CHEBI:90616"/>
        <dbReference type="EC" id="2.1.1.72"/>
    </reaction>
</comment>
<dbReference type="STRING" id="108003.B1C78_00225"/>
<reference evidence="8 9" key="1">
    <citation type="submission" date="2017-02" db="EMBL/GenBank/DDBJ databases">
        <title>Genomic diversity within the haloalkaliphilic genus Thioalkalivibrio.</title>
        <authorList>
            <person name="Ahn A.-C."/>
            <person name="Meier-Kolthoff J."/>
            <person name="Overmars L."/>
            <person name="Richter M."/>
            <person name="Woyke T."/>
            <person name="Sorokin D.Y."/>
            <person name="Muyzer G."/>
        </authorList>
    </citation>
    <scope>NUCLEOTIDE SEQUENCE [LARGE SCALE GENOMIC DNA]</scope>
    <source>
        <strain evidence="8 9">ALJD</strain>
    </source>
</reference>
<dbReference type="GO" id="GO:0003677">
    <property type="term" value="F:DNA binding"/>
    <property type="evidence" value="ECO:0007669"/>
    <property type="project" value="InterPro"/>
</dbReference>
<dbReference type="InterPro" id="IPR029063">
    <property type="entry name" value="SAM-dependent_MTases_sf"/>
</dbReference>
<evidence type="ECO:0000313" key="8">
    <source>
        <dbReference type="EMBL" id="OOG28807.1"/>
    </source>
</evidence>
<sequence>MTDSMTQRWLEAWGYTRAREGLHRRGDSASPLHAYRNEIQELLDPGNEIRATAVFDVEGVPTVCFIEDDGSLANSQESLNRIREKIWNQNLISVALVVNLDQALALPVGRKTLEPERITWAQREPNGPYSCRGIQTGELFRRHKDWFEPEDRVDEQLLKNLKHMVEELIGFGLTKVDAQYLMAQVLFISYLEHRDIVGDRYRRKHHLRCFETLVQDGDRRGIVRLIKRLKTDLNGDFLEPETKGSGLWKALSDDALELLYRFLQREDLDGGQRSLWRYDFRYIPVELLSGIYETFLADDKREVGAYYTPRHLANLAVDQAFRHSPDILSERVYDGACGSGILLTTAYRRMLSYAQAKARKPLSFRERRKLLEGHIFGSDLNKSACRVTAFSLYLSMLEGLQPTDISKLQDNSRVKLPNLSQGNIIGGVDRGDFFSNRNPHANSHNFTILLSNPPWVEPKGRTDLPSDTWAAENGFKLPRRQTAAAFMLRARDCLAPEGRLCLILPVSVAAAPTSGKFIGDWLDYYEPETLINFGDLRKLLFSTARQPCMIAVGRPRPHDQVRQISGRETFEYWVPKADISLAFGRLTLHSQDRHELSTRFIQMDNEPLTTLFWGTKQDMATISSLRMMGRLGDMIGKDGPWSNRKGYHVHDASITDPVSSRPLRELPFLDARKFHVDGPVLDKVLLEDFPSDIKTLARLPDALMAAFSGPKIVFTDGITSDRKVRAAFSSEAFTFKHSIGMLSGPPRDEPLMRFVAAYLHSSLVQYILLMTAYQVNFERERVSLKDIQRLPFMHPDRHEHSGRAWQIVKEVSEQTKQFENAGGILQQGSDPKKRDELILEYFGLDRLQKERIKEVSTLIAPNLQPGTIKALDTPLQQRAHQKQLTAYGRSLRDEIRAWSRARGGVGDVMVEVMANSTHVCGPLGIVKVTPAPRGGRVREKLQAEADDKAFNAVLEALGKKGLLPLDAGSLLQLAPDTVVRSGDTLYLVKPLLQRLWLHSEAYRDAERIVRRVMTAPRDLEVAQ</sequence>
<dbReference type="SUPFAM" id="SSF53335">
    <property type="entry name" value="S-adenosyl-L-methionine-dependent methyltransferases"/>
    <property type="match status" value="1"/>
</dbReference>
<accession>A0A1V3NUK9</accession>
<evidence type="ECO:0000259" key="7">
    <source>
        <dbReference type="Pfam" id="PF02384"/>
    </source>
</evidence>
<keyword evidence="5" id="KW-0680">Restriction system</keyword>
<feature type="domain" description="DNA methylase adenine-specific" evidence="7">
    <location>
        <begin position="287"/>
        <end position="506"/>
    </location>
</feature>
<comment type="caution">
    <text evidence="8">The sequence shown here is derived from an EMBL/GenBank/DDBJ whole genome shotgun (WGS) entry which is preliminary data.</text>
</comment>
<dbReference type="PANTHER" id="PTHR33841:SF1">
    <property type="entry name" value="DNA METHYLTRANSFERASE A"/>
    <property type="match status" value="1"/>
</dbReference>
<dbReference type="InterPro" id="IPR003356">
    <property type="entry name" value="DNA_methylase_A-5"/>
</dbReference>
<evidence type="ECO:0000256" key="4">
    <source>
        <dbReference type="ARBA" id="ARBA00022679"/>
    </source>
</evidence>
<evidence type="ECO:0000256" key="1">
    <source>
        <dbReference type="ARBA" id="ARBA00006594"/>
    </source>
</evidence>
<comment type="similarity">
    <text evidence="1">Belongs to the N(4)/N(6)-methyltransferase family.</text>
</comment>
<name>A0A1V3NUK9_9GAMM</name>
<proteinExistence type="inferred from homology"/>
<dbReference type="InterPro" id="IPR002052">
    <property type="entry name" value="DNA_methylase_N6_adenine_CS"/>
</dbReference>
<dbReference type="GO" id="GO:0032259">
    <property type="term" value="P:methylation"/>
    <property type="evidence" value="ECO:0007669"/>
    <property type="project" value="UniProtKB-KW"/>
</dbReference>
<keyword evidence="3" id="KW-0489">Methyltransferase</keyword>
<dbReference type="Pfam" id="PF02384">
    <property type="entry name" value="N6_Mtase"/>
    <property type="match status" value="1"/>
</dbReference>
<dbReference type="GO" id="GO:0009007">
    <property type="term" value="F:site-specific DNA-methyltransferase (adenine-specific) activity"/>
    <property type="evidence" value="ECO:0007669"/>
    <property type="project" value="UniProtKB-EC"/>
</dbReference>
<dbReference type="PRINTS" id="PR00507">
    <property type="entry name" value="N12N6MTFRASE"/>
</dbReference>
<dbReference type="EC" id="2.1.1.72" evidence="2"/>
<dbReference type="PROSITE" id="PS00092">
    <property type="entry name" value="N6_MTASE"/>
    <property type="match status" value="1"/>
</dbReference>